<evidence type="ECO:0000259" key="1">
    <source>
        <dbReference type="Pfam" id="PF03432"/>
    </source>
</evidence>
<dbReference type="Gene3D" id="3.30.930.30">
    <property type="match status" value="1"/>
</dbReference>
<dbReference type="EMBL" id="CP011517">
    <property type="protein sequence ID" value="KIJ88768.1"/>
    <property type="molecule type" value="Genomic_DNA"/>
</dbReference>
<dbReference type="Pfam" id="PF03432">
    <property type="entry name" value="Relaxase"/>
    <property type="match status" value="1"/>
</dbReference>
<feature type="domain" description="MobA/VirD2-like nuclease" evidence="1">
    <location>
        <begin position="83"/>
        <end position="194"/>
    </location>
</feature>
<protein>
    <recommendedName>
        <fullName evidence="1">MobA/VirD2-like nuclease domain-containing protein</fullName>
    </recommendedName>
</protein>
<name>A0A0C2R997_9RICK</name>
<dbReference type="Proteomes" id="UP000031952">
    <property type="component" value="Plasmid pRAS01"/>
</dbReference>
<evidence type="ECO:0000313" key="3">
    <source>
        <dbReference type="Proteomes" id="UP000031952"/>
    </source>
</evidence>
<proteinExistence type="predicted"/>
<keyword evidence="2" id="KW-0614">Plasmid</keyword>
<gene>
    <name evidence="2" type="ORF">SB78_03580</name>
</gene>
<evidence type="ECO:0000313" key="2">
    <source>
        <dbReference type="EMBL" id="KIJ88768.1"/>
    </source>
</evidence>
<dbReference type="NCBIfam" id="NF041450">
    <property type="entry name" value="MobP1"/>
    <property type="match status" value="1"/>
</dbReference>
<dbReference type="InterPro" id="IPR005094">
    <property type="entry name" value="Endonuclease_MobA/VirD2"/>
</dbReference>
<geneLocation type="plasmid" evidence="2 3">
    <name>pRAS01</name>
</geneLocation>
<dbReference type="RefSeq" id="WP_041078765.1">
    <property type="nucleotide sequence ID" value="NZ_CP011517.1"/>
</dbReference>
<reference evidence="2 3" key="1">
    <citation type="journal article" date="2015" name="Genome Announc.">
        <title>Whole-Genome Sequence of 'Candidatus Rickettsia asemboensis' Strain NMRCii, Isolated from Fleas of Western Kenya.</title>
        <authorList>
            <person name="Jima D.D."/>
            <person name="Luce-Fedrow A."/>
            <person name="Yang Y."/>
            <person name="Maina A.N."/>
            <person name="Snesrud E.C."/>
            <person name="Otiang E."/>
            <person name="Njenga K."/>
            <person name="Jarman R.G."/>
            <person name="Richards A.L."/>
            <person name="Hang J."/>
        </authorList>
    </citation>
    <scope>NUCLEOTIDE SEQUENCE [LARGE SCALE GENOMIC DNA]</scope>
    <source>
        <strain evidence="2 3">NMRCii</strain>
        <plasmid evidence="2">pRAS01</plasmid>
    </source>
</reference>
<sequence length="261" mass="30352">MEVYVEKEWRYRRSKKASESTFSYKINQKRKGNTSSGIKGSREVFVKFTKGAKSRAGIRNAIKYISRDYTLELSDDDGLKQSSKEDIEDTIRFMQMHTSLPQKYGIDLTKSLTFSPPKIAGVSKDDTLEAVRKTLTSMYPDNYFVMAYHTDTKNPHVHVIINVNKSDGTRIRISGDKDYDEMKKRFANNLKDYGYDVKSTIKKEEINREWKELTSKTNRNEYEVVEFGSGSYQLDKTKDRNNYLVYRTNNGKEVTVWGKGR</sequence>
<keyword evidence="3" id="KW-1185">Reference proteome</keyword>
<organism evidence="2 3">
    <name type="scientific">Rickettsia asembonensis</name>
    <dbReference type="NCBI Taxonomy" id="1068590"/>
    <lineage>
        <taxon>Bacteria</taxon>
        <taxon>Pseudomonadati</taxon>
        <taxon>Pseudomonadota</taxon>
        <taxon>Alphaproteobacteria</taxon>
        <taxon>Rickettsiales</taxon>
        <taxon>Rickettsiaceae</taxon>
        <taxon>Rickettsieae</taxon>
        <taxon>Rickettsia</taxon>
        <taxon>spotted fever group</taxon>
    </lineage>
</organism>
<accession>A0A0C2R997</accession>
<dbReference type="AlphaFoldDB" id="A0A0C2R997"/>
<dbReference type="InterPro" id="IPR048178">
    <property type="entry name" value="MobP1_relaxase-like"/>
</dbReference>